<keyword evidence="2" id="KW-0472">Membrane</keyword>
<protein>
    <submittedName>
        <fullName evidence="3">Uncharacterized protein</fullName>
    </submittedName>
</protein>
<keyword evidence="2" id="KW-0812">Transmembrane</keyword>
<comment type="caution">
    <text evidence="3">The sequence shown here is derived from an EMBL/GenBank/DDBJ whole genome shotgun (WGS) entry which is preliminary data.</text>
</comment>
<evidence type="ECO:0000313" key="3">
    <source>
        <dbReference type="EMBL" id="GGD52099.1"/>
    </source>
</evidence>
<keyword evidence="2" id="KW-1133">Transmembrane helix</keyword>
<organism evidence="3 4">
    <name type="scientific">Paenibacillus nasutitermitis</name>
    <dbReference type="NCBI Taxonomy" id="1652958"/>
    <lineage>
        <taxon>Bacteria</taxon>
        <taxon>Bacillati</taxon>
        <taxon>Bacillota</taxon>
        <taxon>Bacilli</taxon>
        <taxon>Bacillales</taxon>
        <taxon>Paenibacillaceae</taxon>
        <taxon>Paenibacillus</taxon>
    </lineage>
</organism>
<accession>A0A916YM35</accession>
<reference evidence="3" key="1">
    <citation type="journal article" date="2014" name="Int. J. Syst. Evol. Microbiol.">
        <title>Complete genome sequence of Corynebacterium casei LMG S-19264T (=DSM 44701T), isolated from a smear-ripened cheese.</title>
        <authorList>
            <consortium name="US DOE Joint Genome Institute (JGI-PGF)"/>
            <person name="Walter F."/>
            <person name="Albersmeier A."/>
            <person name="Kalinowski J."/>
            <person name="Ruckert C."/>
        </authorList>
    </citation>
    <scope>NUCLEOTIDE SEQUENCE</scope>
    <source>
        <strain evidence="3">CGMCC 1.15178</strain>
    </source>
</reference>
<evidence type="ECO:0000256" key="1">
    <source>
        <dbReference type="SAM" id="MobiDB-lite"/>
    </source>
</evidence>
<feature type="compositionally biased region" description="Polar residues" evidence="1">
    <location>
        <begin position="27"/>
        <end position="36"/>
    </location>
</feature>
<proteinExistence type="predicted"/>
<keyword evidence="4" id="KW-1185">Reference proteome</keyword>
<dbReference type="AlphaFoldDB" id="A0A916YM35"/>
<feature type="region of interest" description="Disordered" evidence="1">
    <location>
        <begin position="27"/>
        <end position="46"/>
    </location>
</feature>
<feature type="transmembrane region" description="Helical" evidence="2">
    <location>
        <begin position="6"/>
        <end position="23"/>
    </location>
</feature>
<gene>
    <name evidence="3" type="ORF">GCM10010911_07030</name>
</gene>
<dbReference type="EMBL" id="BMHP01000001">
    <property type="protein sequence ID" value="GGD52099.1"/>
    <property type="molecule type" value="Genomic_DNA"/>
</dbReference>
<reference evidence="3" key="2">
    <citation type="submission" date="2020-09" db="EMBL/GenBank/DDBJ databases">
        <authorList>
            <person name="Sun Q."/>
            <person name="Zhou Y."/>
        </authorList>
    </citation>
    <scope>NUCLEOTIDE SEQUENCE</scope>
    <source>
        <strain evidence="3">CGMCC 1.15178</strain>
    </source>
</reference>
<feature type="compositionally biased region" description="Basic and acidic residues" evidence="1">
    <location>
        <begin position="37"/>
        <end position="46"/>
    </location>
</feature>
<evidence type="ECO:0000256" key="2">
    <source>
        <dbReference type="SAM" id="Phobius"/>
    </source>
</evidence>
<name>A0A916YM35_9BACL</name>
<sequence>MSQVIVFFAIITIVAVILPLIVVKSVRSSQSGQTTKRQIERNDDEI</sequence>
<evidence type="ECO:0000313" key="4">
    <source>
        <dbReference type="Proteomes" id="UP000612456"/>
    </source>
</evidence>
<dbReference type="Proteomes" id="UP000612456">
    <property type="component" value="Unassembled WGS sequence"/>
</dbReference>